<evidence type="ECO:0000256" key="4">
    <source>
        <dbReference type="ARBA" id="ARBA00023212"/>
    </source>
</evidence>
<evidence type="ECO:0000256" key="6">
    <source>
        <dbReference type="PROSITE-ProRule" id="PRU00706"/>
    </source>
</evidence>
<dbReference type="PROSITE" id="PS51374">
    <property type="entry name" value="NDPK_LIKE"/>
    <property type="match status" value="1"/>
</dbReference>
<keyword evidence="9" id="KW-1185">Reference proteome</keyword>
<dbReference type="Gene3D" id="3.30.70.141">
    <property type="entry name" value="Nucleoside diphosphate kinase-like domain"/>
    <property type="match status" value="2"/>
</dbReference>
<dbReference type="OrthoDB" id="270127at2759"/>
<feature type="domain" description="DM10" evidence="7">
    <location>
        <begin position="1"/>
        <end position="82"/>
    </location>
</feature>
<organism evidence="8 9">
    <name type="scientific">Albugo candida</name>
    <dbReference type="NCBI Taxonomy" id="65357"/>
    <lineage>
        <taxon>Eukaryota</taxon>
        <taxon>Sar</taxon>
        <taxon>Stramenopiles</taxon>
        <taxon>Oomycota</taxon>
        <taxon>Peronosporomycetes</taxon>
        <taxon>Albuginales</taxon>
        <taxon>Albuginaceae</taxon>
        <taxon>Albugo</taxon>
    </lineage>
</organism>
<evidence type="ECO:0000313" key="9">
    <source>
        <dbReference type="Proteomes" id="UP000053237"/>
    </source>
</evidence>
<dbReference type="AlphaFoldDB" id="A0A024G6P9"/>
<dbReference type="InterPro" id="IPR036850">
    <property type="entry name" value="NDK-like_dom_sf"/>
</dbReference>
<dbReference type="InterPro" id="IPR037993">
    <property type="entry name" value="NDPk7B"/>
</dbReference>
<dbReference type="Pfam" id="PF06565">
    <property type="entry name" value="DM10_dom"/>
    <property type="match status" value="1"/>
</dbReference>
<dbReference type="Gene3D" id="2.30.29.170">
    <property type="match status" value="1"/>
</dbReference>
<keyword evidence="5" id="KW-0966">Cell projection</keyword>
<dbReference type="Pfam" id="PF00334">
    <property type="entry name" value="NDK"/>
    <property type="match status" value="2"/>
</dbReference>
<keyword evidence="3" id="KW-0963">Cytoplasm</keyword>
<comment type="caution">
    <text evidence="8">The sequence shown here is derived from an EMBL/GenBank/DDBJ whole genome shotgun (WGS) entry which is preliminary data.</text>
</comment>
<accession>A0A024G6P9</accession>
<dbReference type="GO" id="GO:0005879">
    <property type="term" value="C:axonemal microtubule"/>
    <property type="evidence" value="ECO:0007669"/>
    <property type="project" value="TreeGrafter"/>
</dbReference>
<evidence type="ECO:0000256" key="1">
    <source>
        <dbReference type="ARBA" id="ARBA00004138"/>
    </source>
</evidence>
<dbReference type="EMBL" id="CAIX01000027">
    <property type="protein sequence ID" value="CCI41985.1"/>
    <property type="molecule type" value="Genomic_DNA"/>
</dbReference>
<evidence type="ECO:0000313" key="8">
    <source>
        <dbReference type="EMBL" id="CCI41985.1"/>
    </source>
</evidence>
<dbReference type="Proteomes" id="UP000053237">
    <property type="component" value="Unassembled WGS sequence"/>
</dbReference>
<dbReference type="SUPFAM" id="SSF54919">
    <property type="entry name" value="Nucleoside diphosphate kinase, NDK"/>
    <property type="match status" value="2"/>
</dbReference>
<dbReference type="PANTHER" id="PTHR43109:SF2">
    <property type="entry name" value="NUCLEOSIDE DIPHOSPHATE KINASE 7"/>
    <property type="match status" value="1"/>
</dbReference>
<name>A0A024G6P9_9STRA</name>
<keyword evidence="4" id="KW-0206">Cytoskeleton</keyword>
<sequence length="361" mass="40477">MIEWISHDRLHRHYTIRYFVESHQIEIFDTKTNKLFLKRTECPASASVSDFYVGAKVCVFARTFELLDYLDASTREILGVERQHSVLIVKGAGISQIGGILDTLERQGFMLSAVKLMQIPSKEAEDFYNAVPDQPKAAQSIASLVNGPIVSIEIVASNCVEKLAHLVSFGPLLKSDSANSSYFEYPKTVSEAEHFRNFFIRKLHNSVENGQNCTCAVILPHIVKNKLTGKVIEAIQEYPESIITAMESFHLDRASAIEFLEVYDGVLPHYNDTVDQLVSGLCVAIRLEGTTDNIVSDFRTHVGPWDVDMAKKLSPHTIRAKFGLDRICNAVHCTDLPDDGASECDFFFNILSKHKEKASYL</sequence>
<dbReference type="PANTHER" id="PTHR43109">
    <property type="entry name" value="NUCLEOSIDE DIPHOSPHATE KINASE 7"/>
    <property type="match status" value="1"/>
</dbReference>
<dbReference type="InParanoid" id="A0A024G6P9"/>
<evidence type="ECO:0000256" key="5">
    <source>
        <dbReference type="ARBA" id="ARBA00023273"/>
    </source>
</evidence>
<dbReference type="PROSITE" id="PS51336">
    <property type="entry name" value="DM10"/>
    <property type="match status" value="1"/>
</dbReference>
<dbReference type="SMART" id="SM00676">
    <property type="entry name" value="DM10"/>
    <property type="match status" value="1"/>
</dbReference>
<dbReference type="STRING" id="65357.A0A024G6P9"/>
<comment type="similarity">
    <text evidence="6">Belongs to the NDK family.</text>
</comment>
<gene>
    <name evidence="8" type="ORF">BN9_027690</name>
</gene>
<dbReference type="InterPro" id="IPR006602">
    <property type="entry name" value="DM10_dom"/>
</dbReference>
<proteinExistence type="inferred from homology"/>
<dbReference type="CDD" id="cd04412">
    <property type="entry name" value="NDPk7B"/>
    <property type="match status" value="1"/>
</dbReference>
<evidence type="ECO:0000259" key="7">
    <source>
        <dbReference type="PROSITE" id="PS51336"/>
    </source>
</evidence>
<evidence type="ECO:0000256" key="3">
    <source>
        <dbReference type="ARBA" id="ARBA00022490"/>
    </source>
</evidence>
<comment type="subcellular location">
    <subcellularLocation>
        <location evidence="1">Cell projection</location>
        <location evidence="1">Cilium</location>
    </subcellularLocation>
    <subcellularLocation>
        <location evidence="2">Cytoplasm</location>
        <location evidence="2">Cytoskeleton</location>
    </subcellularLocation>
</comment>
<dbReference type="InterPro" id="IPR034907">
    <property type="entry name" value="NDK-like_dom"/>
</dbReference>
<comment type="caution">
    <text evidence="6">Lacks conserved residue(s) required for the propagation of feature annotation.</text>
</comment>
<protein>
    <recommendedName>
        <fullName evidence="7">DM10 domain-containing protein</fullName>
    </recommendedName>
</protein>
<evidence type="ECO:0000256" key="2">
    <source>
        <dbReference type="ARBA" id="ARBA00004245"/>
    </source>
</evidence>
<reference evidence="8 9" key="1">
    <citation type="submission" date="2012-05" db="EMBL/GenBank/DDBJ databases">
        <title>Recombination and specialization in a pathogen metapopulation.</title>
        <authorList>
            <person name="Gardiner A."/>
            <person name="Kemen E."/>
            <person name="Schultz-Larsen T."/>
            <person name="MacLean D."/>
            <person name="Van Oosterhout C."/>
            <person name="Jones J.D.G."/>
        </authorList>
    </citation>
    <scope>NUCLEOTIDE SEQUENCE [LARGE SCALE GENOMIC DNA]</scope>
    <source>
        <strain evidence="8 9">Ac Nc2</strain>
    </source>
</reference>
<dbReference type="SMART" id="SM00562">
    <property type="entry name" value="NDK"/>
    <property type="match status" value="1"/>
</dbReference>